<name>A0ABY7HCT9_9BACT</name>
<sequence>MWGLVAVGQEELKWSTAGWCGIALESLLTVLGAIVLRDRMLVEQKHVEAWTGESSPVLGLHARGILCPIPEPDGLPQVRSRYYKEIFHVPALQRWHKENIAAMRANGEAASAYGSQVLWGSVGYLARSAVLNVTYVGHPVRRRFLAQSGLVRPDGDAVARTFAMIDAVRGRYLAALEDTATRLLRFVVPPLLVEIIENARTPEDLVLAALQMREEYRPLRRWLGQFQRALDLGNREYVLECESMLAGVKKTSETFGSQRHEIASRTIHTEAGLHRPAAIILERLARTPAGDAAIDRLLGMFGISGTILETPVLTHLRTEVMES</sequence>
<evidence type="ECO:0000313" key="2">
    <source>
        <dbReference type="Proteomes" id="UP001164459"/>
    </source>
</evidence>
<dbReference type="EMBL" id="CP114040">
    <property type="protein sequence ID" value="WAS96917.1"/>
    <property type="molecule type" value="Genomic_DNA"/>
</dbReference>
<dbReference type="Proteomes" id="UP001164459">
    <property type="component" value="Chromosome"/>
</dbReference>
<protein>
    <submittedName>
        <fullName evidence="1">Uncharacterized protein</fullName>
    </submittedName>
</protein>
<accession>A0ABY7HCT9</accession>
<reference evidence="1" key="1">
    <citation type="submission" date="2022-11" db="EMBL/GenBank/DDBJ databases">
        <title>Minimal conservation of predation-associated metabolite biosynthetic gene clusters underscores biosynthetic potential of Myxococcota including descriptions for ten novel species: Archangium lansinium sp. nov., Myxococcus landrumus sp. nov., Nannocystis bai.</title>
        <authorList>
            <person name="Ahearne A."/>
            <person name="Stevens C."/>
            <person name="Dowd S."/>
        </authorList>
    </citation>
    <scope>NUCLEOTIDE SEQUENCE</scope>
    <source>
        <strain evidence="1">Fl3</strain>
    </source>
</reference>
<dbReference type="RefSeq" id="WP_269039280.1">
    <property type="nucleotide sequence ID" value="NZ_CP114040.1"/>
</dbReference>
<keyword evidence="2" id="KW-1185">Reference proteome</keyword>
<evidence type="ECO:0000313" key="1">
    <source>
        <dbReference type="EMBL" id="WAS96917.1"/>
    </source>
</evidence>
<proteinExistence type="predicted"/>
<gene>
    <name evidence="1" type="ORF">O0S08_12275</name>
</gene>
<organism evidence="1 2">
    <name type="scientific">Nannocystis punicea</name>
    <dbReference type="NCBI Taxonomy" id="2995304"/>
    <lineage>
        <taxon>Bacteria</taxon>
        <taxon>Pseudomonadati</taxon>
        <taxon>Myxococcota</taxon>
        <taxon>Polyangia</taxon>
        <taxon>Nannocystales</taxon>
        <taxon>Nannocystaceae</taxon>
        <taxon>Nannocystis</taxon>
    </lineage>
</organism>